<protein>
    <submittedName>
        <fullName evidence="2">Cytosolic fatty-acid binding proteins domain-containing protein</fullName>
    </submittedName>
</protein>
<evidence type="ECO:0000313" key="2">
    <source>
        <dbReference type="WBParaSite" id="JU765_v2.g17636.t1"/>
    </source>
</evidence>
<accession>A0AC34QM87</accession>
<dbReference type="WBParaSite" id="JU765_v2.g17636.t1">
    <property type="protein sequence ID" value="JU765_v2.g17636.t1"/>
    <property type="gene ID" value="JU765_v2.g17636"/>
</dbReference>
<dbReference type="Proteomes" id="UP000887576">
    <property type="component" value="Unplaced"/>
</dbReference>
<organism evidence="1 2">
    <name type="scientific">Panagrolaimus sp. JU765</name>
    <dbReference type="NCBI Taxonomy" id="591449"/>
    <lineage>
        <taxon>Eukaryota</taxon>
        <taxon>Metazoa</taxon>
        <taxon>Ecdysozoa</taxon>
        <taxon>Nematoda</taxon>
        <taxon>Chromadorea</taxon>
        <taxon>Rhabditida</taxon>
        <taxon>Tylenchina</taxon>
        <taxon>Panagrolaimomorpha</taxon>
        <taxon>Panagrolaimoidea</taxon>
        <taxon>Panagrolaimidae</taxon>
        <taxon>Panagrolaimus</taxon>
    </lineage>
</organism>
<reference evidence="2" key="1">
    <citation type="submission" date="2022-11" db="UniProtKB">
        <authorList>
            <consortium name="WormBaseParasite"/>
        </authorList>
    </citation>
    <scope>IDENTIFICATION</scope>
</reference>
<evidence type="ECO:0000313" key="1">
    <source>
        <dbReference type="Proteomes" id="UP000887576"/>
    </source>
</evidence>
<name>A0AC34QM87_9BILA</name>
<proteinExistence type="predicted"/>
<sequence>MAEQFLGKWNFVESENFEEYLKQAGVGLVTRKMAATLKPQVEFEREGTIWKMHSISTFKHIIVEFELDKPIEETTGDGRKCMSTFTLKDGKLIQEQKAAKSGEKDSHFERWIEGNKLIITGECDGVKFRRVYERAQ</sequence>